<dbReference type="GO" id="GO:0005829">
    <property type="term" value="C:cytosol"/>
    <property type="evidence" value="ECO:0007669"/>
    <property type="project" value="TreeGrafter"/>
</dbReference>
<feature type="compositionally biased region" description="Polar residues" evidence="1">
    <location>
        <begin position="31"/>
        <end position="43"/>
    </location>
</feature>
<feature type="domain" description="Helicase ATP-binding" evidence="2">
    <location>
        <begin position="56"/>
        <end position="224"/>
    </location>
</feature>
<reference evidence="4" key="1">
    <citation type="submission" date="2020-10" db="EMBL/GenBank/DDBJ databases">
        <authorList>
            <person name="Castelo-Branco R."/>
            <person name="Eusebio N."/>
            <person name="Adriana R."/>
            <person name="Vieira A."/>
            <person name="Brugerolle De Fraissinette N."/>
            <person name="Rezende De Castro R."/>
            <person name="Schneider M.P."/>
            <person name="Vasconcelos V."/>
            <person name="Leao P.N."/>
        </authorList>
    </citation>
    <scope>NUCLEOTIDE SEQUENCE</scope>
    <source>
        <strain evidence="4">LEGE 07157</strain>
    </source>
</reference>
<evidence type="ECO:0000256" key="1">
    <source>
        <dbReference type="SAM" id="MobiDB-lite"/>
    </source>
</evidence>
<dbReference type="Pfam" id="PF04851">
    <property type="entry name" value="ResIII"/>
    <property type="match status" value="1"/>
</dbReference>
<dbReference type="PROSITE" id="PS51192">
    <property type="entry name" value="HELICASE_ATP_BIND_1"/>
    <property type="match status" value="1"/>
</dbReference>
<dbReference type="CDD" id="cd17926">
    <property type="entry name" value="DEXHc_RE"/>
    <property type="match status" value="1"/>
</dbReference>
<dbReference type="PROSITE" id="PS51194">
    <property type="entry name" value="HELICASE_CTER"/>
    <property type="match status" value="1"/>
</dbReference>
<organism evidence="4 5">
    <name type="scientific">Lusitaniella coriacea LEGE 07157</name>
    <dbReference type="NCBI Taxonomy" id="945747"/>
    <lineage>
        <taxon>Bacteria</taxon>
        <taxon>Bacillati</taxon>
        <taxon>Cyanobacteriota</taxon>
        <taxon>Cyanophyceae</taxon>
        <taxon>Spirulinales</taxon>
        <taxon>Lusitaniellaceae</taxon>
        <taxon>Lusitaniella</taxon>
    </lineage>
</organism>
<dbReference type="InterPro" id="IPR001650">
    <property type="entry name" value="Helicase_C-like"/>
</dbReference>
<evidence type="ECO:0000259" key="3">
    <source>
        <dbReference type="PROSITE" id="PS51194"/>
    </source>
</evidence>
<dbReference type="Proteomes" id="UP000654482">
    <property type="component" value="Unassembled WGS sequence"/>
</dbReference>
<dbReference type="Gene3D" id="3.40.50.300">
    <property type="entry name" value="P-loop containing nucleotide triphosphate hydrolases"/>
    <property type="match status" value="2"/>
</dbReference>
<gene>
    <name evidence="4" type="ORF">IQ249_11815</name>
</gene>
<feature type="region of interest" description="Disordered" evidence="1">
    <location>
        <begin position="15"/>
        <end position="45"/>
    </location>
</feature>
<sequence length="481" mass="54983">MNSNPIDWQRIAAEYAQKTRSPRLAEPKSPYRTSPTGTPQIPASQPLRDYQHQAVLRWLQNQGRGTLKMATGSGKTIVALAITTELYEKIRLQVLLVVCPYRHLVTQWARECEKFNLHPLLAFESVRQWQNQLSTQLYNIQSAQQPFLTLITTNSTFLTESFQSQLKFFPAKTLIIGDEAHNLGSPQLEAKLPRTIGLRLALSATPERYFDDRGTDLLLNYFGDILQPEFTLADAIQQGALVPYLYYPLFVHLSEAETRTYAKLTQRIGWAMAENENMVTNTTLTALLMQRSRLIGSAVNKLATLRYLMSQRLHTTHTLFYCGDGYIEGGSKRQLAAVTRLLGSELGYRVNTYTADTPLKERERMREQFERGELQGLIAIRCLDEGIDIPAIQNAVILASTSNPRQFIQRRGRILRPHPGKKRATLFDTIVIPPELDRETWEIERNLLRKELQRFLEFAELADNATEAKTKLLALQEEYEL</sequence>
<dbReference type="SMART" id="SM00487">
    <property type="entry name" value="DEXDc"/>
    <property type="match status" value="1"/>
</dbReference>
<dbReference type="EMBL" id="JADEWZ010000015">
    <property type="protein sequence ID" value="MBE9116587.1"/>
    <property type="molecule type" value="Genomic_DNA"/>
</dbReference>
<dbReference type="PANTHER" id="PTHR47396:SF1">
    <property type="entry name" value="ATP-DEPENDENT HELICASE IRC3-RELATED"/>
    <property type="match status" value="1"/>
</dbReference>
<evidence type="ECO:0000259" key="2">
    <source>
        <dbReference type="PROSITE" id="PS51192"/>
    </source>
</evidence>
<dbReference type="NCBIfam" id="TIGR04095">
    <property type="entry name" value="dnd_restrict_1"/>
    <property type="match status" value="1"/>
</dbReference>
<protein>
    <submittedName>
        <fullName evidence="4">DNA phosphorothioation system restriction enzyme</fullName>
    </submittedName>
</protein>
<dbReference type="SMART" id="SM00490">
    <property type="entry name" value="HELICc"/>
    <property type="match status" value="1"/>
</dbReference>
<dbReference type="InterPro" id="IPR027417">
    <property type="entry name" value="P-loop_NTPase"/>
</dbReference>
<dbReference type="GO" id="GO:0005524">
    <property type="term" value="F:ATP binding"/>
    <property type="evidence" value="ECO:0007669"/>
    <property type="project" value="InterPro"/>
</dbReference>
<dbReference type="PANTHER" id="PTHR47396">
    <property type="entry name" value="TYPE I RESTRICTION ENZYME ECOKI R PROTEIN"/>
    <property type="match status" value="1"/>
</dbReference>
<dbReference type="InterPro" id="IPR050742">
    <property type="entry name" value="Helicase_Restrict-Modif_Enz"/>
</dbReference>
<dbReference type="InterPro" id="IPR024012">
    <property type="entry name" value="Dnd_restrict_put"/>
</dbReference>
<proteinExistence type="predicted"/>
<dbReference type="SUPFAM" id="SSF52540">
    <property type="entry name" value="P-loop containing nucleoside triphosphate hydrolases"/>
    <property type="match status" value="1"/>
</dbReference>
<dbReference type="InterPro" id="IPR014001">
    <property type="entry name" value="Helicase_ATP-bd"/>
</dbReference>
<evidence type="ECO:0000313" key="5">
    <source>
        <dbReference type="Proteomes" id="UP000654482"/>
    </source>
</evidence>
<dbReference type="GO" id="GO:0016787">
    <property type="term" value="F:hydrolase activity"/>
    <property type="evidence" value="ECO:0007669"/>
    <property type="project" value="InterPro"/>
</dbReference>
<dbReference type="Pfam" id="PF00271">
    <property type="entry name" value="Helicase_C"/>
    <property type="match status" value="1"/>
</dbReference>
<dbReference type="GO" id="GO:0003677">
    <property type="term" value="F:DNA binding"/>
    <property type="evidence" value="ECO:0007669"/>
    <property type="project" value="InterPro"/>
</dbReference>
<comment type="caution">
    <text evidence="4">The sequence shown here is derived from an EMBL/GenBank/DDBJ whole genome shotgun (WGS) entry which is preliminary data.</text>
</comment>
<feature type="domain" description="Helicase C-terminal" evidence="3">
    <location>
        <begin position="314"/>
        <end position="467"/>
    </location>
</feature>
<name>A0A8J7DWN1_9CYAN</name>
<keyword evidence="5" id="KW-1185">Reference proteome</keyword>
<dbReference type="InterPro" id="IPR006935">
    <property type="entry name" value="Helicase/UvrB_N"/>
</dbReference>
<accession>A0A8J7DWN1</accession>
<evidence type="ECO:0000313" key="4">
    <source>
        <dbReference type="EMBL" id="MBE9116587.1"/>
    </source>
</evidence>
<dbReference type="AlphaFoldDB" id="A0A8J7DWN1"/>
<dbReference type="RefSeq" id="WP_194029671.1">
    <property type="nucleotide sequence ID" value="NZ_JADEWZ010000015.1"/>
</dbReference>